<name>A0ABR3KHY3_TRISP</name>
<feature type="compositionally biased region" description="Basic residues" evidence="1">
    <location>
        <begin position="33"/>
        <end position="42"/>
    </location>
</feature>
<proteinExistence type="predicted"/>
<feature type="compositionally biased region" description="Polar residues" evidence="1">
    <location>
        <begin position="122"/>
        <end position="135"/>
    </location>
</feature>
<dbReference type="EMBL" id="JBEUSY010000290">
    <property type="protein sequence ID" value="KAL1238618.1"/>
    <property type="molecule type" value="Genomic_DNA"/>
</dbReference>
<feature type="region of interest" description="Disordered" evidence="1">
    <location>
        <begin position="1"/>
        <end position="135"/>
    </location>
</feature>
<accession>A0ABR3KHY3</accession>
<evidence type="ECO:0000256" key="1">
    <source>
        <dbReference type="SAM" id="MobiDB-lite"/>
    </source>
</evidence>
<protein>
    <submittedName>
        <fullName evidence="2">Enhancer of mRNA-decapping protein</fullName>
    </submittedName>
</protein>
<feature type="compositionally biased region" description="Basic and acidic residues" evidence="1">
    <location>
        <begin position="58"/>
        <end position="71"/>
    </location>
</feature>
<feature type="compositionally biased region" description="Polar residues" evidence="1">
    <location>
        <begin position="43"/>
        <end position="52"/>
    </location>
</feature>
<evidence type="ECO:0000313" key="2">
    <source>
        <dbReference type="EMBL" id="KAL1238618.1"/>
    </source>
</evidence>
<feature type="compositionally biased region" description="Polar residues" evidence="1">
    <location>
        <begin position="17"/>
        <end position="26"/>
    </location>
</feature>
<gene>
    <name evidence="2" type="ORF">TSPI_01019</name>
</gene>
<feature type="compositionally biased region" description="Basic residues" evidence="1">
    <location>
        <begin position="82"/>
        <end position="94"/>
    </location>
</feature>
<evidence type="ECO:0000313" key="3">
    <source>
        <dbReference type="Proteomes" id="UP001558632"/>
    </source>
</evidence>
<organism evidence="2 3">
    <name type="scientific">Trichinella spiralis</name>
    <name type="common">Trichina worm</name>
    <dbReference type="NCBI Taxonomy" id="6334"/>
    <lineage>
        <taxon>Eukaryota</taxon>
        <taxon>Metazoa</taxon>
        <taxon>Ecdysozoa</taxon>
        <taxon>Nematoda</taxon>
        <taxon>Enoplea</taxon>
        <taxon>Dorylaimia</taxon>
        <taxon>Trichinellida</taxon>
        <taxon>Trichinellidae</taxon>
        <taxon>Trichinella</taxon>
    </lineage>
</organism>
<sequence length="135" mass="15089">MEQSLEPGKIVKKAFARQSNGKAENNSSERSSVSRKGKRSRKQATATASKSSGPVVKYNEKVDEPKNDSSRSSEMGQATRRLEKKSKARRKQYRRTLDNSEVSSSVFEIARRLRKQAIKSVSPETISSKGLPNKM</sequence>
<keyword evidence="3" id="KW-1185">Reference proteome</keyword>
<dbReference type="Proteomes" id="UP001558632">
    <property type="component" value="Unassembled WGS sequence"/>
</dbReference>
<comment type="caution">
    <text evidence="2">The sequence shown here is derived from an EMBL/GenBank/DDBJ whole genome shotgun (WGS) entry which is preliminary data.</text>
</comment>
<reference evidence="2 3" key="1">
    <citation type="submission" date="2024-07" db="EMBL/GenBank/DDBJ databases">
        <title>Enhanced genomic and transcriptomic resources for Trichinella pseudospiralis and T. spiralis underpin the discovery of pronounced molecular differences between stages and species.</title>
        <authorList>
            <person name="Pasi K.K."/>
            <person name="La Rosa G."/>
            <person name="Gomez-Morales M.A."/>
            <person name="Tosini F."/>
            <person name="Sumanam S."/>
            <person name="Young N.D."/>
            <person name="Chang B.C."/>
            <person name="Robin G.B."/>
        </authorList>
    </citation>
    <scope>NUCLEOTIDE SEQUENCE [LARGE SCALE GENOMIC DNA]</scope>
    <source>
        <strain evidence="2">ISS534</strain>
    </source>
</reference>